<gene>
    <name evidence="3" type="ORF">FF100_02930</name>
</gene>
<keyword evidence="2" id="KW-1133">Transmembrane helix</keyword>
<protein>
    <submittedName>
        <fullName evidence="3">Chemotaxis protein CheA</fullName>
    </submittedName>
</protein>
<keyword evidence="2" id="KW-0812">Transmembrane</keyword>
<evidence type="ECO:0000313" key="3">
    <source>
        <dbReference type="EMBL" id="TNC16223.1"/>
    </source>
</evidence>
<evidence type="ECO:0000313" key="4">
    <source>
        <dbReference type="Proteomes" id="UP000305267"/>
    </source>
</evidence>
<reference evidence="3 4" key="1">
    <citation type="submission" date="2019-06" db="EMBL/GenBank/DDBJ databases">
        <title>Genome of Methylobacterium sp. 17Sr1-39.</title>
        <authorList>
            <person name="Seo T."/>
        </authorList>
    </citation>
    <scope>NUCLEOTIDE SEQUENCE [LARGE SCALE GENOMIC DNA]</scope>
    <source>
        <strain evidence="3 4">17Sr1-39</strain>
    </source>
</reference>
<accession>A0A5C4LQ03</accession>
<dbReference type="RefSeq" id="WP_139034042.1">
    <property type="nucleotide sequence ID" value="NZ_VDDA01000001.1"/>
</dbReference>
<comment type="caution">
    <text evidence="3">The sequence shown here is derived from an EMBL/GenBank/DDBJ whole genome shotgun (WGS) entry which is preliminary data.</text>
</comment>
<feature type="region of interest" description="Disordered" evidence="1">
    <location>
        <begin position="122"/>
        <end position="300"/>
    </location>
</feature>
<keyword evidence="2" id="KW-0472">Membrane</keyword>
<feature type="compositionally biased region" description="Basic and acidic residues" evidence="1">
    <location>
        <begin position="261"/>
        <end position="276"/>
    </location>
</feature>
<dbReference type="EMBL" id="VDDA01000001">
    <property type="protein sequence ID" value="TNC16223.1"/>
    <property type="molecule type" value="Genomic_DNA"/>
</dbReference>
<evidence type="ECO:0000256" key="2">
    <source>
        <dbReference type="SAM" id="Phobius"/>
    </source>
</evidence>
<dbReference type="OrthoDB" id="7996644at2"/>
<feature type="transmembrane region" description="Helical" evidence="2">
    <location>
        <begin position="31"/>
        <end position="53"/>
    </location>
</feature>
<evidence type="ECO:0000256" key="1">
    <source>
        <dbReference type="SAM" id="MobiDB-lite"/>
    </source>
</evidence>
<dbReference type="Proteomes" id="UP000305267">
    <property type="component" value="Unassembled WGS sequence"/>
</dbReference>
<name>A0A5C4LQ03_9HYPH</name>
<feature type="region of interest" description="Disordered" evidence="1">
    <location>
        <begin position="1"/>
        <end position="26"/>
    </location>
</feature>
<feature type="compositionally biased region" description="Basic and acidic residues" evidence="1">
    <location>
        <begin position="188"/>
        <end position="200"/>
    </location>
</feature>
<keyword evidence="4" id="KW-1185">Reference proteome</keyword>
<sequence>MMPVEIDPSEVRRPRQDSPERRLRPGRPAMLAGLAVIGIGGCAGLAAAAYPMISDLLRPRPAEVHFGRVADMPEIKDGIPALRTTPPPVVRQVAIPPANAPADPSSAPAAASPPVMPAALLDPKPTSVAPAAAGRSGPVQGASVPGGWSPASDVAATGTAGAFRPMPSAVPKASETPRGPVTTGEAATPREDVKPREAVKPRLAATPREAATPRQVATPREAPPLPPTRAVQAAAAKPAPPKPPAREAKVEAVKPAAQKPAADKPVARRDKPEPHQRTAAAQTAPAPQPEEPTRFLGVPMPDFAPAGRAIKDTVDAVIAFPSRL</sequence>
<feature type="region of interest" description="Disordered" evidence="1">
    <location>
        <begin position="98"/>
        <end position="117"/>
    </location>
</feature>
<dbReference type="AlphaFoldDB" id="A0A5C4LQ03"/>
<feature type="compositionally biased region" description="Low complexity" evidence="1">
    <location>
        <begin position="228"/>
        <end position="237"/>
    </location>
</feature>
<feature type="compositionally biased region" description="Basic and acidic residues" evidence="1">
    <location>
        <begin position="9"/>
        <end position="23"/>
    </location>
</feature>
<proteinExistence type="predicted"/>
<organism evidence="3 4">
    <name type="scientific">Methylobacterium terricola</name>
    <dbReference type="NCBI Taxonomy" id="2583531"/>
    <lineage>
        <taxon>Bacteria</taxon>
        <taxon>Pseudomonadati</taxon>
        <taxon>Pseudomonadota</taxon>
        <taxon>Alphaproteobacteria</taxon>
        <taxon>Hyphomicrobiales</taxon>
        <taxon>Methylobacteriaceae</taxon>
        <taxon>Methylobacterium</taxon>
    </lineage>
</organism>